<feature type="domain" description="Histidine kinase" evidence="18">
    <location>
        <begin position="388"/>
        <end position="600"/>
    </location>
</feature>
<dbReference type="SMART" id="SM00387">
    <property type="entry name" value="HATPase_c"/>
    <property type="match status" value="1"/>
</dbReference>
<accession>A0A849L2L6</accession>
<dbReference type="InterPro" id="IPR029151">
    <property type="entry name" value="Sensor-like_sf"/>
</dbReference>
<evidence type="ECO:0000256" key="16">
    <source>
        <dbReference type="ARBA" id="ARBA00073143"/>
    </source>
</evidence>
<dbReference type="Gene3D" id="3.30.565.10">
    <property type="entry name" value="Histidine kinase-like ATPase, C-terminal domain"/>
    <property type="match status" value="1"/>
</dbReference>
<evidence type="ECO:0000256" key="10">
    <source>
        <dbReference type="ARBA" id="ARBA00022777"/>
    </source>
</evidence>
<dbReference type="GO" id="GO:0000155">
    <property type="term" value="F:phosphorelay sensor kinase activity"/>
    <property type="evidence" value="ECO:0007669"/>
    <property type="project" value="InterPro"/>
</dbReference>
<evidence type="ECO:0000256" key="6">
    <source>
        <dbReference type="ARBA" id="ARBA00022553"/>
    </source>
</evidence>
<proteinExistence type="predicted"/>
<comment type="catalytic activity">
    <reaction evidence="1">
        <text>ATP + protein L-histidine = ADP + protein N-phospho-L-histidine.</text>
        <dbReference type="EC" id="2.7.13.3"/>
    </reaction>
</comment>
<dbReference type="InterPro" id="IPR036890">
    <property type="entry name" value="HATPase_C_sf"/>
</dbReference>
<evidence type="ECO:0000256" key="17">
    <source>
        <dbReference type="SAM" id="Phobius"/>
    </source>
</evidence>
<dbReference type="PANTHER" id="PTHR43065">
    <property type="entry name" value="SENSOR HISTIDINE KINASE"/>
    <property type="match status" value="1"/>
</dbReference>
<evidence type="ECO:0000256" key="13">
    <source>
        <dbReference type="ARBA" id="ARBA00023012"/>
    </source>
</evidence>
<dbReference type="GO" id="GO:0005524">
    <property type="term" value="F:ATP binding"/>
    <property type="evidence" value="ECO:0007669"/>
    <property type="project" value="UniProtKB-KW"/>
</dbReference>
<gene>
    <name evidence="19" type="ORF">HMH01_08525</name>
</gene>
<keyword evidence="12 17" id="KW-1133">Transmembrane helix</keyword>
<organism evidence="19 20">
    <name type="scientific">Halovulum dunhuangense</name>
    <dbReference type="NCBI Taxonomy" id="1505036"/>
    <lineage>
        <taxon>Bacteria</taxon>
        <taxon>Pseudomonadati</taxon>
        <taxon>Pseudomonadota</taxon>
        <taxon>Alphaproteobacteria</taxon>
        <taxon>Rhodobacterales</taxon>
        <taxon>Paracoccaceae</taxon>
        <taxon>Halovulum</taxon>
    </lineage>
</organism>
<evidence type="ECO:0000259" key="18">
    <source>
        <dbReference type="PROSITE" id="PS50109"/>
    </source>
</evidence>
<dbReference type="PROSITE" id="PS50109">
    <property type="entry name" value="HIS_KIN"/>
    <property type="match status" value="1"/>
</dbReference>
<dbReference type="SUPFAM" id="SSF47384">
    <property type="entry name" value="Homodimeric domain of signal transducing histidine kinase"/>
    <property type="match status" value="1"/>
</dbReference>
<evidence type="ECO:0000256" key="12">
    <source>
        <dbReference type="ARBA" id="ARBA00022989"/>
    </source>
</evidence>
<dbReference type="EMBL" id="JABFBC010000001">
    <property type="protein sequence ID" value="NNU80484.1"/>
    <property type="molecule type" value="Genomic_DNA"/>
</dbReference>
<keyword evidence="10 19" id="KW-0418">Kinase</keyword>
<sequence>MKTGRIAVLAGMLALVAGLSVLAGWLGHRAEVMRMERTGSATLEQAADWLSGQVDRYRYLPPLIARHPQVLAALQGGAPAREEANRMLETAADVSGALDIYVMDGSGLTIAASNWLLDRSFIGQNFVWRPYFQRAMTGVLGYYHAVGTTSNQRGFYFAHPVRDPAGAIIGAVAVKIDLGRIEDGWRVDRDTLFFSDAREVIFLSSRAELVLRALRPDGPGPIPPGADAAQYAGVNPVPLGGLDPGEVHGRRLWQMSGLAALPARALWLEQPIPTLGLTGNILLDMAPAERQALLWASLTAACAALVILGATVALERRAALRRQLSTEERAKARLEAEVRARTAALSAAVARLENEVSERIATEARLRTVQDQLVQAEKLRALGALSAGISHELNQPLTAIQTLAENGGLLLERGEQARAATNLGRIAELAQRGGRIIRNLRAFARNEAEPATEVDLVAVVGDALDILEQRLAQAGVEVEWDAPRAPVMVIGGRVRLQQVVVNLLGNASDAMEGQPAPRRVVLSLERGAGRVRLRLRDTGPGLADPGRLFDPFYTTKPVGTGLGLGLSISYGIVQSFGGEIRGENASDGGAVFTVELPAVGGASVAA</sequence>
<keyword evidence="5" id="KW-0997">Cell inner membrane</keyword>
<feature type="transmembrane region" description="Helical" evidence="17">
    <location>
        <begin position="292"/>
        <end position="314"/>
    </location>
</feature>
<dbReference type="Proteomes" id="UP000572377">
    <property type="component" value="Unassembled WGS sequence"/>
</dbReference>
<evidence type="ECO:0000256" key="14">
    <source>
        <dbReference type="ARBA" id="ARBA00023136"/>
    </source>
</evidence>
<dbReference type="AlphaFoldDB" id="A0A849L2L6"/>
<evidence type="ECO:0000313" key="19">
    <source>
        <dbReference type="EMBL" id="NNU80484.1"/>
    </source>
</evidence>
<dbReference type="PRINTS" id="PR00344">
    <property type="entry name" value="BCTRLSENSOR"/>
</dbReference>
<evidence type="ECO:0000256" key="4">
    <source>
        <dbReference type="ARBA" id="ARBA00022475"/>
    </source>
</evidence>
<evidence type="ECO:0000256" key="15">
    <source>
        <dbReference type="ARBA" id="ARBA00059004"/>
    </source>
</evidence>
<evidence type="ECO:0000256" key="7">
    <source>
        <dbReference type="ARBA" id="ARBA00022679"/>
    </source>
</evidence>
<dbReference type="SUPFAM" id="SSF55874">
    <property type="entry name" value="ATPase domain of HSP90 chaperone/DNA topoisomerase II/histidine kinase"/>
    <property type="match status" value="1"/>
</dbReference>
<dbReference type="SMART" id="SM00388">
    <property type="entry name" value="HisKA"/>
    <property type="match status" value="1"/>
</dbReference>
<dbReference type="SUPFAM" id="SSF103190">
    <property type="entry name" value="Sensory domain-like"/>
    <property type="match status" value="1"/>
</dbReference>
<dbReference type="PIRSF" id="PIRSF036431">
    <property type="entry name" value="STHK_DctB"/>
    <property type="match status" value="1"/>
</dbReference>
<dbReference type="InterPro" id="IPR003594">
    <property type="entry name" value="HATPase_dom"/>
</dbReference>
<dbReference type="InterPro" id="IPR005467">
    <property type="entry name" value="His_kinase_dom"/>
</dbReference>
<dbReference type="RefSeq" id="WP_171324284.1">
    <property type="nucleotide sequence ID" value="NZ_JABFBC010000001.1"/>
</dbReference>
<evidence type="ECO:0000313" key="20">
    <source>
        <dbReference type="Proteomes" id="UP000572377"/>
    </source>
</evidence>
<reference evidence="19 20" key="1">
    <citation type="submission" date="2020-05" db="EMBL/GenBank/DDBJ databases">
        <title>Gimesia benthica sp. nov., a novel planctomycete isolated from a deep-sea water sample of the Northwest Indian Ocean.</title>
        <authorList>
            <person name="Wang J."/>
            <person name="Ruan C."/>
            <person name="Song L."/>
            <person name="Zhu Y."/>
            <person name="Li A."/>
            <person name="Zheng X."/>
            <person name="Wang L."/>
            <person name="Lu Z."/>
            <person name="Huang Y."/>
            <person name="Du W."/>
            <person name="Zhou Y."/>
            <person name="Huang L."/>
            <person name="Dai X."/>
        </authorList>
    </citation>
    <scope>NUCLEOTIDE SEQUENCE [LARGE SCALE GENOMIC DNA]</scope>
    <source>
        <strain evidence="19 20">YYQ-30</strain>
    </source>
</reference>
<dbReference type="Pfam" id="PF00512">
    <property type="entry name" value="HisKA"/>
    <property type="match status" value="1"/>
</dbReference>
<keyword evidence="7" id="KW-0808">Transferase</keyword>
<keyword evidence="13" id="KW-0902">Two-component regulatory system</keyword>
<dbReference type="PANTHER" id="PTHR43065:SF46">
    <property type="entry name" value="C4-DICARBOXYLATE TRANSPORT SENSOR PROTEIN DCTB"/>
    <property type="match status" value="1"/>
</dbReference>
<dbReference type="InterPro" id="IPR004358">
    <property type="entry name" value="Sig_transdc_His_kin-like_C"/>
</dbReference>
<keyword evidence="4" id="KW-1003">Cell membrane</keyword>
<protein>
    <recommendedName>
        <fullName evidence="16">C4-dicarboxylate transport sensor protein DctB</fullName>
        <ecNumber evidence="3">2.7.13.3</ecNumber>
    </recommendedName>
</protein>
<dbReference type="InterPro" id="IPR003661">
    <property type="entry name" value="HisK_dim/P_dom"/>
</dbReference>
<dbReference type="GO" id="GO:0005886">
    <property type="term" value="C:plasma membrane"/>
    <property type="evidence" value="ECO:0007669"/>
    <property type="project" value="UniProtKB-SubCell"/>
</dbReference>
<evidence type="ECO:0000256" key="2">
    <source>
        <dbReference type="ARBA" id="ARBA00004429"/>
    </source>
</evidence>
<evidence type="ECO:0000256" key="3">
    <source>
        <dbReference type="ARBA" id="ARBA00012438"/>
    </source>
</evidence>
<evidence type="ECO:0000256" key="5">
    <source>
        <dbReference type="ARBA" id="ARBA00022519"/>
    </source>
</evidence>
<dbReference type="Gene3D" id="1.10.287.130">
    <property type="match status" value="1"/>
</dbReference>
<comment type="caution">
    <text evidence="19">The sequence shown here is derived from an EMBL/GenBank/DDBJ whole genome shotgun (WGS) entry which is preliminary data.</text>
</comment>
<evidence type="ECO:0000256" key="8">
    <source>
        <dbReference type="ARBA" id="ARBA00022692"/>
    </source>
</evidence>
<dbReference type="InterPro" id="IPR017055">
    <property type="entry name" value="Sig_transdc_His_kinase_DctB"/>
</dbReference>
<evidence type="ECO:0000256" key="9">
    <source>
        <dbReference type="ARBA" id="ARBA00022741"/>
    </source>
</evidence>
<name>A0A849L2L6_9RHOB</name>
<evidence type="ECO:0000256" key="1">
    <source>
        <dbReference type="ARBA" id="ARBA00000085"/>
    </source>
</evidence>
<comment type="function">
    <text evidence="15">Member of the two-component regulatory system DctB/DctD involved in the transport of C4-dicarboxylates. DctB functions as a membrane-associated protein kinase that phosphorylates DctD in response to environmental signals.</text>
</comment>
<dbReference type="CDD" id="cd00082">
    <property type="entry name" value="HisKA"/>
    <property type="match status" value="1"/>
</dbReference>
<keyword evidence="6" id="KW-0597">Phosphoprotein</keyword>
<dbReference type="Gene3D" id="6.10.250.3020">
    <property type="match status" value="1"/>
</dbReference>
<keyword evidence="8 17" id="KW-0812">Transmembrane</keyword>
<dbReference type="FunFam" id="1.10.287.130:FF:000049">
    <property type="entry name" value="C4-dicarboxylate transport sensor protein DctB"/>
    <property type="match status" value="1"/>
</dbReference>
<keyword evidence="11" id="KW-0067">ATP-binding</keyword>
<comment type="subcellular location">
    <subcellularLocation>
        <location evidence="2">Cell inner membrane</location>
        <topology evidence="2">Multi-pass membrane protein</topology>
    </subcellularLocation>
</comment>
<dbReference type="CDD" id="cd12914">
    <property type="entry name" value="PDC1_DGC_like"/>
    <property type="match status" value="1"/>
</dbReference>
<dbReference type="InterPro" id="IPR036097">
    <property type="entry name" value="HisK_dim/P_sf"/>
</dbReference>
<dbReference type="EC" id="2.7.13.3" evidence="3"/>
<keyword evidence="14 17" id="KW-0472">Membrane</keyword>
<evidence type="ECO:0000256" key="11">
    <source>
        <dbReference type="ARBA" id="ARBA00022840"/>
    </source>
</evidence>
<keyword evidence="20" id="KW-1185">Reference proteome</keyword>
<dbReference type="Pfam" id="PF02518">
    <property type="entry name" value="HATPase_c"/>
    <property type="match status" value="1"/>
</dbReference>
<dbReference type="Gene3D" id="3.30.450.20">
    <property type="entry name" value="PAS domain"/>
    <property type="match status" value="2"/>
</dbReference>
<keyword evidence="9" id="KW-0547">Nucleotide-binding</keyword>